<comment type="caution">
    <text evidence="4">The sequence shown here is derived from an EMBL/GenBank/DDBJ whole genome shotgun (WGS) entry which is preliminary data.</text>
</comment>
<proteinExistence type="predicted"/>
<organism evidence="4 5">
    <name type="scientific">Papiliotrema laurentii</name>
    <name type="common">Cryptococcus laurentii</name>
    <dbReference type="NCBI Taxonomy" id="5418"/>
    <lineage>
        <taxon>Eukaryota</taxon>
        <taxon>Fungi</taxon>
        <taxon>Dikarya</taxon>
        <taxon>Basidiomycota</taxon>
        <taxon>Agaricomycotina</taxon>
        <taxon>Tremellomycetes</taxon>
        <taxon>Tremellales</taxon>
        <taxon>Rhynchogastremaceae</taxon>
        <taxon>Papiliotrema</taxon>
    </lineage>
</organism>
<dbReference type="PANTHER" id="PTHR43735:SF2">
    <property type="entry name" value="FE-REGULATED PROTEIN 8"/>
    <property type="match status" value="1"/>
</dbReference>
<evidence type="ECO:0000256" key="2">
    <source>
        <dbReference type="SAM" id="SignalP"/>
    </source>
</evidence>
<dbReference type="PRINTS" id="PR00368">
    <property type="entry name" value="FADPNR"/>
</dbReference>
<evidence type="ECO:0000313" key="5">
    <source>
        <dbReference type="Proteomes" id="UP001182556"/>
    </source>
</evidence>
<keyword evidence="5" id="KW-1185">Reference proteome</keyword>
<feature type="signal peptide" evidence="2">
    <location>
        <begin position="1"/>
        <end position="19"/>
    </location>
</feature>
<dbReference type="Proteomes" id="UP001182556">
    <property type="component" value="Unassembled WGS sequence"/>
</dbReference>
<protein>
    <submittedName>
        <fullName evidence="4">Oxidoreductase</fullName>
    </submittedName>
</protein>
<dbReference type="AlphaFoldDB" id="A0AAD9FRN3"/>
<gene>
    <name evidence="4" type="ORF">DB88DRAFT_487333</name>
</gene>
<dbReference type="FunFam" id="3.50.50.60:FF:000380">
    <property type="entry name" value="Chromosome 1, whole genome shotgun sequence"/>
    <property type="match status" value="1"/>
</dbReference>
<name>A0AAD9FRN3_PAPLA</name>
<dbReference type="InterPro" id="IPR023753">
    <property type="entry name" value="FAD/NAD-binding_dom"/>
</dbReference>
<feature type="compositionally biased region" description="Low complexity" evidence="1">
    <location>
        <begin position="438"/>
        <end position="459"/>
    </location>
</feature>
<reference evidence="4" key="1">
    <citation type="submission" date="2023-02" db="EMBL/GenBank/DDBJ databases">
        <title>Identification and recombinant expression of a fungal hydrolase from Papiliotrema laurentii that hydrolyzes apple cutin and clears colloidal polyester polyurethane.</title>
        <authorList>
            <consortium name="DOE Joint Genome Institute"/>
            <person name="Roman V.A."/>
            <person name="Bojanowski C."/>
            <person name="Crable B.R."/>
            <person name="Wagner D.N."/>
            <person name="Hung C.S."/>
            <person name="Nadeau L.J."/>
            <person name="Schratz L."/>
            <person name="Haridas S."/>
            <person name="Pangilinan J."/>
            <person name="Lipzen A."/>
            <person name="Na H."/>
            <person name="Yan M."/>
            <person name="Ng V."/>
            <person name="Grigoriev I.V."/>
            <person name="Spatafora J.W."/>
            <person name="Barlow D."/>
            <person name="Biffinger J."/>
            <person name="Kelley-Loughnane N."/>
            <person name="Varaljay V.A."/>
            <person name="Crookes-Goodson W.J."/>
        </authorList>
    </citation>
    <scope>NUCLEOTIDE SEQUENCE</scope>
    <source>
        <strain evidence="4">5307AH</strain>
    </source>
</reference>
<feature type="compositionally biased region" description="Low complexity" evidence="1">
    <location>
        <begin position="141"/>
        <end position="156"/>
    </location>
</feature>
<dbReference type="InterPro" id="IPR036188">
    <property type="entry name" value="FAD/NAD-bd_sf"/>
</dbReference>
<dbReference type="Gene3D" id="3.50.50.100">
    <property type="match status" value="3"/>
</dbReference>
<feature type="region of interest" description="Disordered" evidence="1">
    <location>
        <begin position="538"/>
        <end position="566"/>
    </location>
</feature>
<sequence length="566" mass="62107">MRPTSSIFLHSSILPLTRTFPLANVVPRPPRPSLHCVHPRPTSWYSSMVSPNHRPTGETRTKTIVVLGSAYGGSRAAKILSESLPAGWRLVVIDRNTHFNHVYAFPRYTVLSKHAAKGYVPRDHTFDLSTESAKREALIESTSSTPSSSSSADPEPTGLPTPPLTPSASNDNLKRSKRPSRREFIHASVVKLDQHSVTITRPGPYKAPAEDGTAITGPSGHFEGPEETIEFDYCLYALGAALPDPTNPWSEHPNIPLEVVHDHTEHGLGSKRWGIKWMEQRAENLKKAQRIVIVGAGALGIQFASDLKDVYPEKQVTLLHSRTRLMPIYPQEMHDEIMKGLNKLGVNVVLGERVVEWPDSPERLDGRIKKVVTDKGSEFEADLVLPCTGQKPHSQYMEQLCPDAISPSSKRIRVLPTLQVSSDPNTERHTLERLANLSISSSPSPSSSRSTSPSSSPIESHGDLSHIFAIGDCADTGAIQAGHTAYWMGEVAARNILRLIDREEGRKNEELEVYKYGKPAIKVTLGLVDAVISNAEGTVPNSEGQEDMSSRLIWDSHGAGHLPDDA</sequence>
<feature type="domain" description="FAD/NAD(P)-binding" evidence="3">
    <location>
        <begin position="63"/>
        <end position="399"/>
    </location>
</feature>
<keyword evidence="2" id="KW-0732">Signal</keyword>
<evidence type="ECO:0000256" key="1">
    <source>
        <dbReference type="SAM" id="MobiDB-lite"/>
    </source>
</evidence>
<dbReference type="GO" id="GO:0005737">
    <property type="term" value="C:cytoplasm"/>
    <property type="evidence" value="ECO:0007669"/>
    <property type="project" value="TreeGrafter"/>
</dbReference>
<accession>A0AAD9FRN3</accession>
<dbReference type="GO" id="GO:0050660">
    <property type="term" value="F:flavin adenine dinucleotide binding"/>
    <property type="evidence" value="ECO:0007669"/>
    <property type="project" value="TreeGrafter"/>
</dbReference>
<dbReference type="SUPFAM" id="SSF51905">
    <property type="entry name" value="FAD/NAD(P)-binding domain"/>
    <property type="match status" value="1"/>
</dbReference>
<dbReference type="EMBL" id="JAODAN010000004">
    <property type="protein sequence ID" value="KAK1924918.1"/>
    <property type="molecule type" value="Genomic_DNA"/>
</dbReference>
<dbReference type="Pfam" id="PF07992">
    <property type="entry name" value="Pyr_redox_2"/>
    <property type="match status" value="1"/>
</dbReference>
<dbReference type="GO" id="GO:0004174">
    <property type="term" value="F:electron-transferring-flavoprotein dehydrogenase activity"/>
    <property type="evidence" value="ECO:0007669"/>
    <property type="project" value="TreeGrafter"/>
</dbReference>
<dbReference type="PANTHER" id="PTHR43735">
    <property type="entry name" value="APOPTOSIS-INDUCING FACTOR 1"/>
    <property type="match status" value="1"/>
</dbReference>
<feature type="region of interest" description="Disordered" evidence="1">
    <location>
        <begin position="437"/>
        <end position="460"/>
    </location>
</feature>
<feature type="chain" id="PRO_5041973417" evidence="2">
    <location>
        <begin position="20"/>
        <end position="566"/>
    </location>
</feature>
<feature type="region of interest" description="Disordered" evidence="1">
    <location>
        <begin position="131"/>
        <end position="180"/>
    </location>
</feature>
<evidence type="ECO:0000259" key="3">
    <source>
        <dbReference type="Pfam" id="PF07992"/>
    </source>
</evidence>
<evidence type="ECO:0000313" key="4">
    <source>
        <dbReference type="EMBL" id="KAK1924918.1"/>
    </source>
</evidence>